<comment type="caution">
    <text evidence="2">The sequence shown here is derived from an EMBL/GenBank/DDBJ whole genome shotgun (WGS) entry which is preliminary data.</text>
</comment>
<feature type="compositionally biased region" description="Basic and acidic residues" evidence="1">
    <location>
        <begin position="43"/>
        <end position="56"/>
    </location>
</feature>
<dbReference type="Proteomes" id="UP001221413">
    <property type="component" value="Unassembled WGS sequence"/>
</dbReference>
<accession>A0AAD6NID2</accession>
<keyword evidence="3" id="KW-1185">Reference proteome</keyword>
<evidence type="ECO:0000313" key="2">
    <source>
        <dbReference type="EMBL" id="KAJ6260681.1"/>
    </source>
</evidence>
<feature type="region of interest" description="Disordered" evidence="1">
    <location>
        <begin position="284"/>
        <end position="389"/>
    </location>
</feature>
<evidence type="ECO:0000313" key="3">
    <source>
        <dbReference type="Proteomes" id="UP001221413"/>
    </source>
</evidence>
<reference evidence="2" key="1">
    <citation type="submission" date="2023-01" db="EMBL/GenBank/DDBJ databases">
        <title>The chitinases involved in constricting ring structure development in the nematode-trapping fungus Drechslerella dactyloides.</title>
        <authorList>
            <person name="Wang R."/>
            <person name="Zhang L."/>
            <person name="Tang P."/>
            <person name="Li S."/>
            <person name="Liang L."/>
        </authorList>
    </citation>
    <scope>NUCLEOTIDE SEQUENCE</scope>
    <source>
        <strain evidence="2">YMF1.00031</strain>
    </source>
</reference>
<sequence length="389" mass="44523">MGDPYRDPYRGTRGTGYDYPDYEYPPPSAYGRGAPPPPLDPAYEQRYRDPIYDRPGYDMPPPRGVPRNDYSRPPIRPEDYPPSGGRRPGGRDYPSQPPVPRGSTRDPGYADIEYYPPPRSDRHQPPPPPREYDRSYPSETYRDDGGRARRPRRDDIEYDPQNYREYDGVYYNEEPPTTGRGAPPIGYRTAYESEIPTRRRRDPPVKIPPSKSSPEAHDDEFTLPAEGIDKTVLQKYITRFLGNDATSRGPMLDKELGLIYRYSAYRQFTSEQIRDLKKYTEHLSDPGYARGREGPGLSMPILQTSTRPSGRRNTDEDPMITTDIPRDEQYIYSTTANPGSRVSAREIRAGRSPHDPLPYGASYHEPSARHARAPIEARQGQDEDDEMED</sequence>
<proteinExistence type="predicted"/>
<feature type="compositionally biased region" description="Basic and acidic residues" evidence="1">
    <location>
        <begin position="1"/>
        <end position="10"/>
    </location>
</feature>
<gene>
    <name evidence="2" type="ORF">Dda_4908</name>
</gene>
<organism evidence="2 3">
    <name type="scientific">Drechslerella dactyloides</name>
    <name type="common">Nematode-trapping fungus</name>
    <name type="synonym">Arthrobotrys dactyloides</name>
    <dbReference type="NCBI Taxonomy" id="74499"/>
    <lineage>
        <taxon>Eukaryota</taxon>
        <taxon>Fungi</taxon>
        <taxon>Dikarya</taxon>
        <taxon>Ascomycota</taxon>
        <taxon>Pezizomycotina</taxon>
        <taxon>Orbiliomycetes</taxon>
        <taxon>Orbiliales</taxon>
        <taxon>Orbiliaceae</taxon>
        <taxon>Drechslerella</taxon>
    </lineage>
</organism>
<feature type="compositionally biased region" description="Pro residues" evidence="1">
    <location>
        <begin position="23"/>
        <end position="40"/>
    </location>
</feature>
<feature type="compositionally biased region" description="Basic and acidic residues" evidence="1">
    <location>
        <begin position="119"/>
        <end position="155"/>
    </location>
</feature>
<dbReference type="AlphaFoldDB" id="A0AAD6NID2"/>
<feature type="compositionally biased region" description="Basic and acidic residues" evidence="1">
    <location>
        <begin position="343"/>
        <end position="354"/>
    </location>
</feature>
<feature type="compositionally biased region" description="Polar residues" evidence="1">
    <location>
        <begin position="331"/>
        <end position="340"/>
    </location>
</feature>
<evidence type="ECO:0000256" key="1">
    <source>
        <dbReference type="SAM" id="MobiDB-lite"/>
    </source>
</evidence>
<dbReference type="EMBL" id="JAQGDS010000005">
    <property type="protein sequence ID" value="KAJ6260681.1"/>
    <property type="molecule type" value="Genomic_DNA"/>
</dbReference>
<name>A0AAD6NID2_DREDA</name>
<protein>
    <submittedName>
        <fullName evidence="2">Uncharacterized protein</fullName>
    </submittedName>
</protein>
<feature type="region of interest" description="Disordered" evidence="1">
    <location>
        <begin position="1"/>
        <end position="223"/>
    </location>
</feature>